<proteinExistence type="predicted"/>
<protein>
    <submittedName>
        <fullName evidence="1">Uncharacterized protein</fullName>
    </submittedName>
</protein>
<dbReference type="AlphaFoldDB" id="A0A5E4X2Q3"/>
<dbReference type="EMBL" id="CABPSD010000011">
    <property type="protein sequence ID" value="VVE30543.1"/>
    <property type="molecule type" value="Genomic_DNA"/>
</dbReference>
<organism evidence="1 2">
    <name type="scientific">Pandoraea morbifera</name>
    <dbReference type="NCBI Taxonomy" id="2508300"/>
    <lineage>
        <taxon>Bacteria</taxon>
        <taxon>Pseudomonadati</taxon>
        <taxon>Pseudomonadota</taxon>
        <taxon>Betaproteobacteria</taxon>
        <taxon>Burkholderiales</taxon>
        <taxon>Burkholderiaceae</taxon>
        <taxon>Pandoraea</taxon>
    </lineage>
</organism>
<evidence type="ECO:0000313" key="2">
    <source>
        <dbReference type="Proteomes" id="UP000368474"/>
    </source>
</evidence>
<dbReference type="Proteomes" id="UP000368474">
    <property type="component" value="Unassembled WGS sequence"/>
</dbReference>
<evidence type="ECO:0000313" key="1">
    <source>
        <dbReference type="EMBL" id="VVE30543.1"/>
    </source>
</evidence>
<gene>
    <name evidence="1" type="ORF">PMO31116_03586</name>
</gene>
<name>A0A5E4X2Q3_9BURK</name>
<reference evidence="1 2" key="1">
    <citation type="submission" date="2019-08" db="EMBL/GenBank/DDBJ databases">
        <authorList>
            <person name="Peeters C."/>
        </authorList>
    </citation>
    <scope>NUCLEOTIDE SEQUENCE [LARGE SCALE GENOMIC DNA]</scope>
    <source>
        <strain evidence="1 2">LMG 31116</strain>
    </source>
</reference>
<keyword evidence="2" id="KW-1185">Reference proteome</keyword>
<sequence length="215" mass="21605">MLAVADAKANGNLVVRASNGQMFAVDPADSQILSGDPNLKAMLLEAQKGSAFGAILSALIIASGGSTETALEGAQLGQAVEGVGAGVTSFGTPRTALPVEVKPGNATNKGPLTIAEQMGILREAAAGGSLGKGNFGPGQATAADSNKLGEAWVGPGYRILSDGSSWVSSDGLRVYRPPSEKPNSSYATTGVQANFEAKLTAGSRPISNGHLNITP</sequence>
<accession>A0A5E4X2Q3</accession>